<keyword evidence="2" id="KW-1133">Transmembrane helix</keyword>
<comment type="caution">
    <text evidence="3">The sequence shown here is derived from an EMBL/GenBank/DDBJ whole genome shotgun (WGS) entry which is preliminary data.</text>
</comment>
<keyword evidence="2" id="KW-0472">Membrane</keyword>
<sequence length="109" mass="11642">MSLIHDVLSDLDRRQTRKSAGPEMPVALLPRRSGIRPRLGVLLLLGGGFLAVSAVFWWFYLPASSETVVRKAPVRTMPAPVAVVPTAAAPRDQTMAPTRSSALPAGALL</sequence>
<feature type="region of interest" description="Disordered" evidence="1">
    <location>
        <begin position="90"/>
        <end position="109"/>
    </location>
</feature>
<evidence type="ECO:0000313" key="4">
    <source>
        <dbReference type="Proteomes" id="UP000887300"/>
    </source>
</evidence>
<gene>
    <name evidence="3" type="ORF">HF568_02010</name>
</gene>
<proteinExistence type="predicted"/>
<dbReference type="Proteomes" id="UP000887300">
    <property type="component" value="Unassembled WGS sequence"/>
</dbReference>
<dbReference type="RefSeq" id="WP_215890418.1">
    <property type="nucleotide sequence ID" value="NZ_JABBHS010000057.1"/>
</dbReference>
<dbReference type="EMBL" id="JABBHS010000057">
    <property type="protein sequence ID" value="MBU2722025.1"/>
    <property type="molecule type" value="Genomic_DNA"/>
</dbReference>
<feature type="transmembrane region" description="Helical" evidence="2">
    <location>
        <begin position="39"/>
        <end position="60"/>
    </location>
</feature>
<accession>A0A8X8G6H0</accession>
<evidence type="ECO:0000256" key="2">
    <source>
        <dbReference type="SAM" id="Phobius"/>
    </source>
</evidence>
<dbReference type="AlphaFoldDB" id="A0A8X8G6H0"/>
<feature type="non-terminal residue" evidence="3">
    <location>
        <position position="109"/>
    </location>
</feature>
<reference evidence="3" key="1">
    <citation type="journal article" date="2021" name="ISME J.">
        <title>Genomic evolution of the class Acidithiobacillia: deep-branching Proteobacteria living in extreme acidic conditions.</title>
        <authorList>
            <person name="Moya-Beltran A."/>
            <person name="Beard S."/>
            <person name="Rojas-Villalobos C."/>
            <person name="Issotta F."/>
            <person name="Gallardo Y."/>
            <person name="Ulloa R."/>
            <person name="Giaveno A."/>
            <person name="Degli Esposti M."/>
            <person name="Johnson D.B."/>
            <person name="Quatrini R."/>
        </authorList>
    </citation>
    <scope>NUCLEOTIDE SEQUENCE</scope>
    <source>
        <strain evidence="3">DSM 583</strain>
    </source>
</reference>
<name>A0A8X8G6H0_ACIFI</name>
<evidence type="ECO:0000256" key="1">
    <source>
        <dbReference type="SAM" id="MobiDB-lite"/>
    </source>
</evidence>
<keyword evidence="2" id="KW-0812">Transmembrane</keyword>
<organism evidence="3 4">
    <name type="scientific">Acidithiobacillus ferridurans</name>
    <dbReference type="NCBI Taxonomy" id="1232575"/>
    <lineage>
        <taxon>Bacteria</taxon>
        <taxon>Pseudomonadati</taxon>
        <taxon>Pseudomonadota</taxon>
        <taxon>Acidithiobacillia</taxon>
        <taxon>Acidithiobacillales</taxon>
        <taxon>Acidithiobacillaceae</taxon>
        <taxon>Acidithiobacillus</taxon>
    </lineage>
</organism>
<protein>
    <submittedName>
        <fullName evidence="3">Uncharacterized protein</fullName>
    </submittedName>
</protein>
<evidence type="ECO:0000313" key="3">
    <source>
        <dbReference type="EMBL" id="MBU2722025.1"/>
    </source>
</evidence>